<dbReference type="EMBL" id="KN424658">
    <property type="protein sequence ID" value="KHG23331.1"/>
    <property type="molecule type" value="Genomic_DNA"/>
</dbReference>
<dbReference type="AlphaFoldDB" id="A0A0B0PJ10"/>
<proteinExistence type="predicted"/>
<gene>
    <name evidence="1" type="ORF">F383_09935</name>
</gene>
<organism evidence="1 2">
    <name type="scientific">Gossypium arboreum</name>
    <name type="common">Tree cotton</name>
    <name type="synonym">Gossypium nanking</name>
    <dbReference type="NCBI Taxonomy" id="29729"/>
    <lineage>
        <taxon>Eukaryota</taxon>
        <taxon>Viridiplantae</taxon>
        <taxon>Streptophyta</taxon>
        <taxon>Embryophyta</taxon>
        <taxon>Tracheophyta</taxon>
        <taxon>Spermatophyta</taxon>
        <taxon>Magnoliopsida</taxon>
        <taxon>eudicotyledons</taxon>
        <taxon>Gunneridae</taxon>
        <taxon>Pentapetalae</taxon>
        <taxon>rosids</taxon>
        <taxon>malvids</taxon>
        <taxon>Malvales</taxon>
        <taxon>Malvaceae</taxon>
        <taxon>Malvoideae</taxon>
        <taxon>Gossypium</taxon>
    </lineage>
</organism>
<evidence type="ECO:0000313" key="1">
    <source>
        <dbReference type="EMBL" id="KHG23331.1"/>
    </source>
</evidence>
<dbReference type="Proteomes" id="UP000032142">
    <property type="component" value="Unassembled WGS sequence"/>
</dbReference>
<protein>
    <submittedName>
        <fullName evidence="1">Uncharacterized protein</fullName>
    </submittedName>
</protein>
<evidence type="ECO:0000313" key="2">
    <source>
        <dbReference type="Proteomes" id="UP000032142"/>
    </source>
</evidence>
<name>A0A0B0PJ10_GOSAR</name>
<reference evidence="2" key="1">
    <citation type="submission" date="2014-09" db="EMBL/GenBank/DDBJ databases">
        <authorList>
            <person name="Mudge J."/>
            <person name="Ramaraj T."/>
            <person name="Lindquist I.E."/>
            <person name="Bharti A.K."/>
            <person name="Sundararajan A."/>
            <person name="Cameron C.T."/>
            <person name="Woodward J.E."/>
            <person name="May G.D."/>
            <person name="Brubaker C."/>
            <person name="Broadhvest J."/>
            <person name="Wilkins T.A."/>
        </authorList>
    </citation>
    <scope>NUCLEOTIDE SEQUENCE</scope>
    <source>
        <strain evidence="2">cv. AKA8401</strain>
    </source>
</reference>
<accession>A0A0B0PJ10</accession>
<sequence>MGRDIGVCLSPVCPLGYPMTLSQS</sequence>
<keyword evidence="2" id="KW-1185">Reference proteome</keyword>